<feature type="domain" description="Matrin-type" evidence="8">
    <location>
        <begin position="11"/>
        <end position="42"/>
    </location>
</feature>
<dbReference type="PANTHER" id="PTHR13173:SF10">
    <property type="entry name" value="WW DOMAIN-BINDING PROTEIN 4"/>
    <property type="match status" value="1"/>
</dbReference>
<dbReference type="InterPro" id="IPR000690">
    <property type="entry name" value="Matrin/U1-C_Znf_C2H2"/>
</dbReference>
<name>A0A183EPM3_9BILA</name>
<reference evidence="11" key="1">
    <citation type="submission" date="2016-06" db="UniProtKB">
        <authorList>
            <consortium name="WormBaseParasite"/>
        </authorList>
    </citation>
    <scope>IDENTIFICATION</scope>
</reference>
<evidence type="ECO:0000256" key="4">
    <source>
        <dbReference type="ARBA" id="ARBA00022833"/>
    </source>
</evidence>
<gene>
    <name evidence="9" type="ORF">GPUH_LOCUS22916</name>
</gene>
<keyword evidence="5" id="KW-0539">Nucleus</keyword>
<dbReference type="SUPFAM" id="SSF57667">
    <property type="entry name" value="beta-beta-alpha zinc fingers"/>
    <property type="match status" value="1"/>
</dbReference>
<dbReference type="Proteomes" id="UP000271098">
    <property type="component" value="Unassembled WGS sequence"/>
</dbReference>
<organism evidence="11">
    <name type="scientific">Gongylonema pulchrum</name>
    <dbReference type="NCBI Taxonomy" id="637853"/>
    <lineage>
        <taxon>Eukaryota</taxon>
        <taxon>Metazoa</taxon>
        <taxon>Ecdysozoa</taxon>
        <taxon>Nematoda</taxon>
        <taxon>Chromadorea</taxon>
        <taxon>Rhabditida</taxon>
        <taxon>Spirurina</taxon>
        <taxon>Spiruromorpha</taxon>
        <taxon>Spiruroidea</taxon>
        <taxon>Gongylonematidae</taxon>
        <taxon>Gongylonema</taxon>
    </lineage>
</organism>
<evidence type="ECO:0000256" key="2">
    <source>
        <dbReference type="ARBA" id="ARBA00022723"/>
    </source>
</evidence>
<dbReference type="Gene3D" id="3.30.160.60">
    <property type="entry name" value="Classic Zinc Finger"/>
    <property type="match status" value="1"/>
</dbReference>
<dbReference type="InterPro" id="IPR040023">
    <property type="entry name" value="WBP4"/>
</dbReference>
<protein>
    <submittedName>
        <fullName evidence="11">Matrin-type domain-containing protein</fullName>
    </submittedName>
</protein>
<dbReference type="OrthoDB" id="191651at2759"/>
<dbReference type="WBParaSite" id="GPUH_0002294201-mRNA-1">
    <property type="protein sequence ID" value="GPUH_0002294201-mRNA-1"/>
    <property type="gene ID" value="GPUH_0002294201"/>
</dbReference>
<dbReference type="InterPro" id="IPR013085">
    <property type="entry name" value="U1-CZ_Znf_C2H2"/>
</dbReference>
<dbReference type="GO" id="GO:0000398">
    <property type="term" value="P:mRNA splicing, via spliceosome"/>
    <property type="evidence" value="ECO:0007669"/>
    <property type="project" value="InterPro"/>
</dbReference>
<dbReference type="PANTHER" id="PTHR13173">
    <property type="entry name" value="WW DOMAIN BINDING PROTEIN 4"/>
    <property type="match status" value="1"/>
</dbReference>
<accession>A0A183EPM3</accession>
<feature type="coiled-coil region" evidence="6">
    <location>
        <begin position="37"/>
        <end position="64"/>
    </location>
</feature>
<evidence type="ECO:0000313" key="9">
    <source>
        <dbReference type="EMBL" id="VDN40722.1"/>
    </source>
</evidence>
<evidence type="ECO:0000259" key="8">
    <source>
        <dbReference type="PROSITE" id="PS50171"/>
    </source>
</evidence>
<proteinExistence type="predicted"/>
<reference evidence="9 10" key="2">
    <citation type="submission" date="2018-11" db="EMBL/GenBank/DDBJ databases">
        <authorList>
            <consortium name="Pathogen Informatics"/>
        </authorList>
    </citation>
    <scope>NUCLEOTIDE SEQUENCE [LARGE SCALE GENOMIC DNA]</scope>
</reference>
<keyword evidence="6" id="KW-0175">Coiled coil</keyword>
<keyword evidence="10" id="KW-1185">Reference proteome</keyword>
<dbReference type="GO" id="GO:0071011">
    <property type="term" value="C:precatalytic spliceosome"/>
    <property type="evidence" value="ECO:0007669"/>
    <property type="project" value="TreeGrafter"/>
</dbReference>
<dbReference type="GO" id="GO:0003723">
    <property type="term" value="F:RNA binding"/>
    <property type="evidence" value="ECO:0007669"/>
    <property type="project" value="TreeGrafter"/>
</dbReference>
<feature type="compositionally biased region" description="Basic and acidic residues" evidence="7">
    <location>
        <begin position="121"/>
        <end position="138"/>
    </location>
</feature>
<feature type="region of interest" description="Disordered" evidence="7">
    <location>
        <begin position="118"/>
        <end position="142"/>
    </location>
</feature>
<dbReference type="PROSITE" id="PS50171">
    <property type="entry name" value="ZF_MATRIN"/>
    <property type="match status" value="1"/>
</dbReference>
<evidence type="ECO:0000313" key="10">
    <source>
        <dbReference type="Proteomes" id="UP000271098"/>
    </source>
</evidence>
<evidence type="ECO:0000256" key="7">
    <source>
        <dbReference type="SAM" id="MobiDB-lite"/>
    </source>
</evidence>
<sequence length="162" mass="18248">MTDVWKSNARKFCELCKVWFADNRVSIEHHENGQKHKAAVQAKIRELGKQNKQKEKAQSDLQATLSMMEAAACKSMAESTSTTPCAMIGPSPKSKTYMDPRAHSASVAAMAHQMALRRKQKMEQRKTEPSAEETKSETDSETVWVEAKTETGVPYYFHMYSG</sequence>
<evidence type="ECO:0000256" key="5">
    <source>
        <dbReference type="ARBA" id="ARBA00023242"/>
    </source>
</evidence>
<evidence type="ECO:0000256" key="6">
    <source>
        <dbReference type="SAM" id="Coils"/>
    </source>
</evidence>
<evidence type="ECO:0000256" key="1">
    <source>
        <dbReference type="ARBA" id="ARBA00004123"/>
    </source>
</evidence>
<dbReference type="Pfam" id="PF06220">
    <property type="entry name" value="zf-U1"/>
    <property type="match status" value="1"/>
</dbReference>
<dbReference type="EMBL" id="UYRT01096313">
    <property type="protein sequence ID" value="VDN40722.1"/>
    <property type="molecule type" value="Genomic_DNA"/>
</dbReference>
<dbReference type="SMART" id="SM00451">
    <property type="entry name" value="ZnF_U1"/>
    <property type="match status" value="1"/>
</dbReference>
<keyword evidence="3" id="KW-0863">Zinc-finger</keyword>
<dbReference type="InterPro" id="IPR003604">
    <property type="entry name" value="Matrin/U1-like-C_Znf_C2H2"/>
</dbReference>
<dbReference type="InterPro" id="IPR036236">
    <property type="entry name" value="Znf_C2H2_sf"/>
</dbReference>
<keyword evidence="2" id="KW-0479">Metal-binding</keyword>
<evidence type="ECO:0000256" key="3">
    <source>
        <dbReference type="ARBA" id="ARBA00022771"/>
    </source>
</evidence>
<keyword evidence="4" id="KW-0862">Zinc</keyword>
<dbReference type="GO" id="GO:0008270">
    <property type="term" value="F:zinc ion binding"/>
    <property type="evidence" value="ECO:0007669"/>
    <property type="project" value="UniProtKB-KW"/>
</dbReference>
<comment type="subcellular location">
    <subcellularLocation>
        <location evidence="1">Nucleus</location>
    </subcellularLocation>
</comment>
<evidence type="ECO:0000313" key="11">
    <source>
        <dbReference type="WBParaSite" id="GPUH_0002294201-mRNA-1"/>
    </source>
</evidence>
<dbReference type="AlphaFoldDB" id="A0A183EPM3"/>